<feature type="active site" evidence="4">
    <location>
        <position position="46"/>
    </location>
</feature>
<keyword evidence="2 5" id="KW-0575">Peroxidase</keyword>
<dbReference type="EMBL" id="MORL01000009">
    <property type="protein sequence ID" value="OIN57989.1"/>
    <property type="molecule type" value="Genomic_DNA"/>
</dbReference>
<dbReference type="InterPro" id="IPR029759">
    <property type="entry name" value="GPX_AS"/>
</dbReference>
<dbReference type="PANTHER" id="PTHR11592:SF78">
    <property type="entry name" value="GLUTATHIONE PEROXIDASE"/>
    <property type="match status" value="1"/>
</dbReference>
<evidence type="ECO:0000256" key="3">
    <source>
        <dbReference type="ARBA" id="ARBA00023002"/>
    </source>
</evidence>
<dbReference type="PROSITE" id="PS51355">
    <property type="entry name" value="GLUTATHIONE_PEROXID_3"/>
    <property type="match status" value="1"/>
</dbReference>
<evidence type="ECO:0000256" key="1">
    <source>
        <dbReference type="ARBA" id="ARBA00006926"/>
    </source>
</evidence>
<dbReference type="GO" id="GO:0034599">
    <property type="term" value="P:cellular response to oxidative stress"/>
    <property type="evidence" value="ECO:0007669"/>
    <property type="project" value="TreeGrafter"/>
</dbReference>
<dbReference type="InterPro" id="IPR000889">
    <property type="entry name" value="Glutathione_peroxidase"/>
</dbReference>
<dbReference type="CDD" id="cd00340">
    <property type="entry name" value="GSH_Peroxidase"/>
    <property type="match status" value="1"/>
</dbReference>
<dbReference type="PROSITE" id="PS00460">
    <property type="entry name" value="GLUTATHIONE_PEROXID_1"/>
    <property type="match status" value="1"/>
</dbReference>
<dbReference type="GO" id="GO:0004601">
    <property type="term" value="F:peroxidase activity"/>
    <property type="evidence" value="ECO:0007669"/>
    <property type="project" value="UniProtKB-KW"/>
</dbReference>
<evidence type="ECO:0000256" key="4">
    <source>
        <dbReference type="PIRSR" id="PIRSR000303-1"/>
    </source>
</evidence>
<gene>
    <name evidence="7" type="ORF">BLX24_17430</name>
</gene>
<dbReference type="Gene3D" id="3.40.30.10">
    <property type="entry name" value="Glutaredoxin"/>
    <property type="match status" value="1"/>
</dbReference>
<evidence type="ECO:0000256" key="2">
    <source>
        <dbReference type="ARBA" id="ARBA00022559"/>
    </source>
</evidence>
<dbReference type="PRINTS" id="PR01011">
    <property type="entry name" value="GLUTPROXDASE"/>
</dbReference>
<dbReference type="FunFam" id="3.40.30.10:FF:000010">
    <property type="entry name" value="Glutathione peroxidase"/>
    <property type="match status" value="1"/>
</dbReference>
<keyword evidence="3 5" id="KW-0560">Oxidoreductase</keyword>
<dbReference type="SUPFAM" id="SSF52833">
    <property type="entry name" value="Thioredoxin-like"/>
    <property type="match status" value="1"/>
</dbReference>
<evidence type="ECO:0000313" key="8">
    <source>
        <dbReference type="Proteomes" id="UP000181790"/>
    </source>
</evidence>
<dbReference type="PANTHER" id="PTHR11592">
    <property type="entry name" value="GLUTATHIONE PEROXIDASE"/>
    <property type="match status" value="1"/>
</dbReference>
<keyword evidence="8" id="KW-1185">Reference proteome</keyword>
<dbReference type="PROSITE" id="PS51352">
    <property type="entry name" value="THIOREDOXIN_2"/>
    <property type="match status" value="1"/>
</dbReference>
<evidence type="ECO:0000259" key="6">
    <source>
        <dbReference type="PROSITE" id="PS51352"/>
    </source>
</evidence>
<dbReference type="AlphaFoldDB" id="A0A1S2VGZ1"/>
<dbReference type="InterPro" id="IPR036249">
    <property type="entry name" value="Thioredoxin-like_sf"/>
</dbReference>
<comment type="similarity">
    <text evidence="1 5">Belongs to the glutathione peroxidase family.</text>
</comment>
<dbReference type="PIRSF" id="PIRSF000303">
    <property type="entry name" value="Glutathion_perox"/>
    <property type="match status" value="1"/>
</dbReference>
<name>A0A1S2VGZ1_9BACT</name>
<feature type="domain" description="Thioredoxin" evidence="6">
    <location>
        <begin position="8"/>
        <end position="169"/>
    </location>
</feature>
<comment type="caution">
    <text evidence="7">The sequence shown here is derived from an EMBL/GenBank/DDBJ whole genome shotgun (WGS) entry which is preliminary data.</text>
</comment>
<reference evidence="7 8" key="1">
    <citation type="submission" date="2016-10" db="EMBL/GenBank/DDBJ databases">
        <title>Arsenicibacter rosenii gen. nov., sp. nov., an efficient arsenic-methylating bacterium isolated from an arsenic-contaminated paddy soil.</title>
        <authorList>
            <person name="Huang K."/>
        </authorList>
    </citation>
    <scope>NUCLEOTIDE SEQUENCE [LARGE SCALE GENOMIC DNA]</scope>
    <source>
        <strain evidence="7 8">SM-1</strain>
    </source>
</reference>
<evidence type="ECO:0000313" key="7">
    <source>
        <dbReference type="EMBL" id="OIN57989.1"/>
    </source>
</evidence>
<dbReference type="Proteomes" id="UP000181790">
    <property type="component" value="Unassembled WGS sequence"/>
</dbReference>
<proteinExistence type="inferred from homology"/>
<accession>A0A1S2VGZ1</accession>
<protein>
    <recommendedName>
        <fullName evidence="5">Glutathione peroxidase</fullName>
    </recommendedName>
</protein>
<sequence>MAMFSGRVTVAKHFYDLQAEDIKGRTTSMDTYRGNVVMVVNTASKCGLTPQFEGLEALYKQYRSEGLVILGFPCNQFAGQEPGSAEDIQEFCQLNYGVSFPMFAKVDVNGANTHPVFAYLKAKLGGALGSTIKWNFTKFVLDQNGNPVKRFGPTTKPEDMEATIKSLLQHDNR</sequence>
<dbReference type="PROSITE" id="PS00763">
    <property type="entry name" value="GLUTATHIONE_PEROXID_2"/>
    <property type="match status" value="1"/>
</dbReference>
<dbReference type="InterPro" id="IPR029760">
    <property type="entry name" value="GPX_CS"/>
</dbReference>
<organism evidence="7 8">
    <name type="scientific">Arsenicibacter rosenii</name>
    <dbReference type="NCBI Taxonomy" id="1750698"/>
    <lineage>
        <taxon>Bacteria</taxon>
        <taxon>Pseudomonadati</taxon>
        <taxon>Bacteroidota</taxon>
        <taxon>Cytophagia</taxon>
        <taxon>Cytophagales</taxon>
        <taxon>Spirosomataceae</taxon>
        <taxon>Arsenicibacter</taxon>
    </lineage>
</organism>
<evidence type="ECO:0000256" key="5">
    <source>
        <dbReference type="RuleBase" id="RU000499"/>
    </source>
</evidence>
<dbReference type="Pfam" id="PF00255">
    <property type="entry name" value="GSHPx"/>
    <property type="match status" value="1"/>
</dbReference>
<dbReference type="InterPro" id="IPR013766">
    <property type="entry name" value="Thioredoxin_domain"/>
</dbReference>